<dbReference type="GO" id="GO:0008017">
    <property type="term" value="F:microtubule binding"/>
    <property type="evidence" value="ECO:0007669"/>
    <property type="project" value="TreeGrafter"/>
</dbReference>
<sequence>MQGERERLVSFKGSTGEYLYEDPFRTPTVSLPEMSLSEQYEEKVRPYIDLIDSLRVFGVEKDLALPAIAVIGDQSSGKSSVLEALSGVALPCGRAVNQEGIVTRCPLELKMKKSRQKDFWHGKIKYKDIERDITDPADVERSIRKAQNEIAGALGVSDELISLEVTSTNAPDLTFIDLPGIVQVPVKGQPEDIGEQIKSLIKKFITKQDIIILVVVPCNVDINTSEVLKMAQKIDRTGERTLGILTKPDLVDKCMEDEVVSVVNNDIIFLTKGYMAVRCRGQQEVVEGISLYEAIKKEKDFFIEHPHFRMLYKEGKATIPKLAEKLTLELVLHIEKSLPQLKEQIQLMLAETQTELDRYNSGPPTDPEQWMDFLTDKITAFTQDAFNITIGEETKSVPHVNIFSTLIRQFNDWQLDLDKSELTFSKGIEKEMKEYEEKCRGRELPGFINYKTFEIILKDQIKQLEKPAIRRMKEISDFIRKDFIQLAQSNFLDFPNLLKITKTKIENITQLKESEAETILKTQFKMELMIYTQDSVYTKTLNKLKEDDERQSHGVARPPCNSLYNYSDIEATLEELMHRLKSYYRIASNRLADQVPLVIKYKLLQESAAQLQREMLQLIKNCNINDLLEEDYDINIKRNNLKSRQKRLTEALVKLVLI</sequence>
<dbReference type="SMART" id="SM00053">
    <property type="entry name" value="DYNc"/>
    <property type="match status" value="1"/>
</dbReference>
<proteinExistence type="predicted"/>
<dbReference type="PROSITE" id="PS51388">
    <property type="entry name" value="GED"/>
    <property type="match status" value="1"/>
</dbReference>
<dbReference type="Pfam" id="PF00350">
    <property type="entry name" value="Dynamin_N"/>
    <property type="match status" value="1"/>
</dbReference>
<dbReference type="EMBL" id="JAAGNN010000015">
    <property type="protein sequence ID" value="KAF4079481.1"/>
    <property type="molecule type" value="Genomic_DNA"/>
</dbReference>
<keyword evidence="2" id="KW-0963">Cytoplasm</keyword>
<reference evidence="7 8" key="1">
    <citation type="submission" date="2020-02" db="EMBL/GenBank/DDBJ databases">
        <title>A chromosome-scale genome assembly of the black bullhead catfish (Ameiurus melas).</title>
        <authorList>
            <person name="Wen M."/>
            <person name="Zham M."/>
            <person name="Cabau C."/>
            <person name="Klopp C."/>
            <person name="Donnadieu C."/>
            <person name="Roques C."/>
            <person name="Bouchez O."/>
            <person name="Lampietro C."/>
            <person name="Jouanno E."/>
            <person name="Herpin A."/>
            <person name="Louis A."/>
            <person name="Berthelot C."/>
            <person name="Parey E."/>
            <person name="Roest-Crollius H."/>
            <person name="Braasch I."/>
            <person name="Postlethwait J."/>
            <person name="Robinson-Rechavi M."/>
            <person name="Echchiki A."/>
            <person name="Begum T."/>
            <person name="Montfort J."/>
            <person name="Schartl M."/>
            <person name="Bobe J."/>
            <person name="Guiguen Y."/>
        </authorList>
    </citation>
    <scope>NUCLEOTIDE SEQUENCE [LARGE SCALE GENOMIC DNA]</scope>
    <source>
        <strain evidence="7">M_S1</strain>
        <tissue evidence="7">Blood</tissue>
    </source>
</reference>
<evidence type="ECO:0000256" key="3">
    <source>
        <dbReference type="ARBA" id="ARBA00022741"/>
    </source>
</evidence>
<dbReference type="InterPro" id="IPR000375">
    <property type="entry name" value="Dynamin_stalk"/>
</dbReference>
<evidence type="ECO:0000313" key="8">
    <source>
        <dbReference type="Proteomes" id="UP000593565"/>
    </source>
</evidence>
<evidence type="ECO:0000256" key="4">
    <source>
        <dbReference type="ARBA" id="ARBA00023134"/>
    </source>
</evidence>
<dbReference type="Gene3D" id="3.40.50.300">
    <property type="entry name" value="P-loop containing nucleotide triphosphate hydrolases"/>
    <property type="match status" value="1"/>
</dbReference>
<dbReference type="GO" id="GO:0003924">
    <property type="term" value="F:GTPase activity"/>
    <property type="evidence" value="ECO:0007669"/>
    <property type="project" value="InterPro"/>
</dbReference>
<comment type="subcellular location">
    <subcellularLocation>
        <location evidence="1">Cytoplasm</location>
    </subcellularLocation>
</comment>
<dbReference type="InterPro" id="IPR020850">
    <property type="entry name" value="GED_dom"/>
</dbReference>
<protein>
    <submittedName>
        <fullName evidence="7">Uncharacterized protein</fullName>
    </submittedName>
</protein>
<dbReference type="InterPro" id="IPR022812">
    <property type="entry name" value="Dynamin"/>
</dbReference>
<dbReference type="GO" id="GO:0098793">
    <property type="term" value="C:presynapse"/>
    <property type="evidence" value="ECO:0007669"/>
    <property type="project" value="GOC"/>
</dbReference>
<organism evidence="7 8">
    <name type="scientific">Ameiurus melas</name>
    <name type="common">Black bullhead</name>
    <name type="synonym">Silurus melas</name>
    <dbReference type="NCBI Taxonomy" id="219545"/>
    <lineage>
        <taxon>Eukaryota</taxon>
        <taxon>Metazoa</taxon>
        <taxon>Chordata</taxon>
        <taxon>Craniata</taxon>
        <taxon>Vertebrata</taxon>
        <taxon>Euteleostomi</taxon>
        <taxon>Actinopterygii</taxon>
        <taxon>Neopterygii</taxon>
        <taxon>Teleostei</taxon>
        <taxon>Ostariophysi</taxon>
        <taxon>Siluriformes</taxon>
        <taxon>Ictaluridae</taxon>
        <taxon>Ameiurus</taxon>
    </lineage>
</organism>
<dbReference type="GO" id="GO:0051607">
    <property type="term" value="P:defense response to virus"/>
    <property type="evidence" value="ECO:0007669"/>
    <property type="project" value="TreeGrafter"/>
</dbReference>
<dbReference type="InterPro" id="IPR045063">
    <property type="entry name" value="Dynamin_N"/>
</dbReference>
<dbReference type="AlphaFoldDB" id="A0A7J6ACG4"/>
<dbReference type="Proteomes" id="UP000593565">
    <property type="component" value="Unassembled WGS sequence"/>
</dbReference>
<feature type="domain" description="Dynamin-type G" evidence="6">
    <location>
        <begin position="62"/>
        <end position="339"/>
    </location>
</feature>
<dbReference type="Pfam" id="PF02212">
    <property type="entry name" value="GED"/>
    <property type="match status" value="1"/>
</dbReference>
<comment type="caution">
    <text evidence="7">The sequence shown here is derived from an EMBL/GenBank/DDBJ whole genome shotgun (WGS) entry which is preliminary data.</text>
</comment>
<dbReference type="GO" id="GO:0005886">
    <property type="term" value="C:plasma membrane"/>
    <property type="evidence" value="ECO:0007669"/>
    <property type="project" value="TreeGrafter"/>
</dbReference>
<dbReference type="GO" id="GO:0005737">
    <property type="term" value="C:cytoplasm"/>
    <property type="evidence" value="ECO:0007669"/>
    <property type="project" value="UniProtKB-SubCell"/>
</dbReference>
<evidence type="ECO:0000256" key="1">
    <source>
        <dbReference type="ARBA" id="ARBA00004496"/>
    </source>
</evidence>
<dbReference type="GO" id="GO:0005634">
    <property type="term" value="C:nucleus"/>
    <property type="evidence" value="ECO:0007669"/>
    <property type="project" value="TreeGrafter"/>
</dbReference>
<keyword evidence="8" id="KW-1185">Reference proteome</keyword>
<evidence type="ECO:0000256" key="2">
    <source>
        <dbReference type="ARBA" id="ARBA00022490"/>
    </source>
</evidence>
<dbReference type="PANTHER" id="PTHR11566">
    <property type="entry name" value="DYNAMIN"/>
    <property type="match status" value="1"/>
</dbReference>
<dbReference type="PRINTS" id="PR00195">
    <property type="entry name" value="DYNAMIN"/>
</dbReference>
<dbReference type="SUPFAM" id="SSF52540">
    <property type="entry name" value="P-loop containing nucleoside triphosphate hydrolases"/>
    <property type="match status" value="1"/>
</dbReference>
<dbReference type="PANTHER" id="PTHR11566:SF225">
    <property type="entry name" value="INTERFERON-INDUCED GTP-BINDING PROTEIN MX-RELATED"/>
    <property type="match status" value="1"/>
</dbReference>
<keyword evidence="3" id="KW-0547">Nucleotide-binding</keyword>
<evidence type="ECO:0000259" key="6">
    <source>
        <dbReference type="PROSITE" id="PS51718"/>
    </source>
</evidence>
<dbReference type="InterPro" id="IPR030381">
    <property type="entry name" value="G_DYNAMIN_dom"/>
</dbReference>
<dbReference type="CDD" id="cd08771">
    <property type="entry name" value="DLP_1"/>
    <property type="match status" value="1"/>
</dbReference>
<dbReference type="Pfam" id="PF01031">
    <property type="entry name" value="Dynamin_M"/>
    <property type="match status" value="1"/>
</dbReference>
<dbReference type="GO" id="GO:0016185">
    <property type="term" value="P:synaptic vesicle budding from presynaptic endocytic zone membrane"/>
    <property type="evidence" value="ECO:0007669"/>
    <property type="project" value="TreeGrafter"/>
</dbReference>
<accession>A0A7J6ACG4</accession>
<dbReference type="PROSITE" id="PS51718">
    <property type="entry name" value="G_DYNAMIN_2"/>
    <property type="match status" value="1"/>
</dbReference>
<evidence type="ECO:0000313" key="7">
    <source>
        <dbReference type="EMBL" id="KAF4079481.1"/>
    </source>
</evidence>
<keyword evidence="4" id="KW-0342">GTP-binding</keyword>
<dbReference type="InterPro" id="IPR027417">
    <property type="entry name" value="P-loop_NTPase"/>
</dbReference>
<gene>
    <name evidence="7" type="ORF">AMELA_G00178510</name>
</gene>
<name>A0A7J6ACG4_AMEME</name>
<dbReference type="InterPro" id="IPR001401">
    <property type="entry name" value="Dynamin_GTPase"/>
</dbReference>
<dbReference type="GO" id="GO:0031623">
    <property type="term" value="P:receptor internalization"/>
    <property type="evidence" value="ECO:0007669"/>
    <property type="project" value="TreeGrafter"/>
</dbReference>
<dbReference type="FunFam" id="1.20.120.1240:FF:000007">
    <property type="entry name" value="Interferon-induced GTP-binding protein Mx1"/>
    <property type="match status" value="1"/>
</dbReference>
<dbReference type="GO" id="GO:0005874">
    <property type="term" value="C:microtubule"/>
    <property type="evidence" value="ECO:0007669"/>
    <property type="project" value="TreeGrafter"/>
</dbReference>
<dbReference type="Gene3D" id="1.20.120.1240">
    <property type="entry name" value="Dynamin, middle domain"/>
    <property type="match status" value="1"/>
</dbReference>
<dbReference type="GO" id="GO:0005525">
    <property type="term" value="F:GTP binding"/>
    <property type="evidence" value="ECO:0007669"/>
    <property type="project" value="UniProtKB-KW"/>
</dbReference>
<dbReference type="SMART" id="SM00302">
    <property type="entry name" value="GED"/>
    <property type="match status" value="1"/>
</dbReference>
<feature type="domain" description="GED" evidence="5">
    <location>
        <begin position="573"/>
        <end position="658"/>
    </location>
</feature>
<evidence type="ECO:0000259" key="5">
    <source>
        <dbReference type="PROSITE" id="PS51388"/>
    </source>
</evidence>
<dbReference type="InterPro" id="IPR003130">
    <property type="entry name" value="GED"/>
</dbReference>